<gene>
    <name evidence="2" type="ORF">SAMN05192551_101326</name>
</gene>
<dbReference type="GO" id="GO:0006935">
    <property type="term" value="P:chemotaxis"/>
    <property type="evidence" value="ECO:0007669"/>
    <property type="project" value="InterPro"/>
</dbReference>
<protein>
    <submittedName>
        <fullName evidence="2">Purine-binding chemotaxis protein CheW</fullName>
    </submittedName>
</protein>
<sequence length="143" mass="16227">MNGKALTFFINEKMFGLDIKLVKEISRKVEFSEVPDSDPNIAGLMNLRGQVVTLFCLSKILELESSSQKDESACIILKALPNQPHQIGFLIDRTGDVVDIHEDWCEKTPANVEEVKNEYIKEVVKLEEKLLLMLDTDVVFDTQ</sequence>
<dbReference type="PROSITE" id="PS50851">
    <property type="entry name" value="CHEW"/>
    <property type="match status" value="1"/>
</dbReference>
<dbReference type="AlphaFoldDB" id="A0A1I3ANQ7"/>
<dbReference type="InterPro" id="IPR036061">
    <property type="entry name" value="CheW-like_dom_sf"/>
</dbReference>
<reference evidence="3" key="1">
    <citation type="submission" date="2016-10" db="EMBL/GenBank/DDBJ databases">
        <authorList>
            <person name="Varghese N."/>
            <person name="Submissions S."/>
        </authorList>
    </citation>
    <scope>NUCLEOTIDE SEQUENCE [LARGE SCALE GENOMIC DNA]</scope>
    <source>
        <strain evidence="3">Z-7934</strain>
    </source>
</reference>
<dbReference type="SMART" id="SM00260">
    <property type="entry name" value="CheW"/>
    <property type="match status" value="1"/>
</dbReference>
<dbReference type="Gene3D" id="2.40.50.180">
    <property type="entry name" value="CheA-289, Domain 4"/>
    <property type="match status" value="1"/>
</dbReference>
<dbReference type="EMBL" id="FOQA01000001">
    <property type="protein sequence ID" value="SFH51653.1"/>
    <property type="molecule type" value="Genomic_DNA"/>
</dbReference>
<evidence type="ECO:0000259" key="1">
    <source>
        <dbReference type="PROSITE" id="PS50851"/>
    </source>
</evidence>
<dbReference type="InterPro" id="IPR039315">
    <property type="entry name" value="CheW"/>
</dbReference>
<proteinExistence type="predicted"/>
<dbReference type="Pfam" id="PF01584">
    <property type="entry name" value="CheW"/>
    <property type="match status" value="1"/>
</dbReference>
<dbReference type="STRING" id="69895.SAMN05192551_101326"/>
<dbReference type="PANTHER" id="PTHR22617:SF23">
    <property type="entry name" value="CHEMOTAXIS PROTEIN CHEW"/>
    <property type="match status" value="1"/>
</dbReference>
<evidence type="ECO:0000313" key="2">
    <source>
        <dbReference type="EMBL" id="SFH51653.1"/>
    </source>
</evidence>
<dbReference type="GO" id="GO:0007165">
    <property type="term" value="P:signal transduction"/>
    <property type="evidence" value="ECO:0007669"/>
    <property type="project" value="InterPro"/>
</dbReference>
<dbReference type="Proteomes" id="UP000199287">
    <property type="component" value="Unassembled WGS sequence"/>
</dbReference>
<accession>A0A1I3ANQ7</accession>
<dbReference type="PANTHER" id="PTHR22617">
    <property type="entry name" value="CHEMOTAXIS SENSOR HISTIDINE KINASE-RELATED"/>
    <property type="match status" value="1"/>
</dbReference>
<feature type="domain" description="CheW-like" evidence="1">
    <location>
        <begin position="2"/>
        <end position="143"/>
    </location>
</feature>
<dbReference type="RefSeq" id="WP_093368916.1">
    <property type="nucleotide sequence ID" value="NZ_FOQA01000001.1"/>
</dbReference>
<dbReference type="InterPro" id="IPR002545">
    <property type="entry name" value="CheW-lke_dom"/>
</dbReference>
<dbReference type="OrthoDB" id="9794382at2"/>
<dbReference type="Gene3D" id="2.30.30.40">
    <property type="entry name" value="SH3 Domains"/>
    <property type="match status" value="1"/>
</dbReference>
<evidence type="ECO:0000313" key="3">
    <source>
        <dbReference type="Proteomes" id="UP000199287"/>
    </source>
</evidence>
<keyword evidence="3" id="KW-1185">Reference proteome</keyword>
<dbReference type="SUPFAM" id="SSF50341">
    <property type="entry name" value="CheW-like"/>
    <property type="match status" value="1"/>
</dbReference>
<dbReference type="GO" id="GO:0005829">
    <property type="term" value="C:cytosol"/>
    <property type="evidence" value="ECO:0007669"/>
    <property type="project" value="TreeGrafter"/>
</dbReference>
<name>A0A1I3ANQ7_9FIRM</name>
<organism evidence="2 3">
    <name type="scientific">Tindallia magadiensis</name>
    <dbReference type="NCBI Taxonomy" id="69895"/>
    <lineage>
        <taxon>Bacteria</taxon>
        <taxon>Bacillati</taxon>
        <taxon>Bacillota</taxon>
        <taxon>Clostridia</taxon>
        <taxon>Peptostreptococcales</taxon>
        <taxon>Tindalliaceae</taxon>
        <taxon>Tindallia</taxon>
    </lineage>
</organism>